<dbReference type="AlphaFoldDB" id="A0A8J3RKP8"/>
<evidence type="ECO:0000313" key="2">
    <source>
        <dbReference type="EMBL" id="GIH78296.1"/>
    </source>
</evidence>
<evidence type="ECO:0000256" key="1">
    <source>
        <dbReference type="SAM" id="MobiDB-lite"/>
    </source>
</evidence>
<name>A0A8J3RKP8_9ACTN</name>
<keyword evidence="3" id="KW-1185">Reference proteome</keyword>
<reference evidence="2 3" key="1">
    <citation type="submission" date="2021-01" db="EMBL/GenBank/DDBJ databases">
        <title>Whole genome shotgun sequence of Planobispora longispora NBRC 13918.</title>
        <authorList>
            <person name="Komaki H."/>
            <person name="Tamura T."/>
        </authorList>
    </citation>
    <scope>NUCLEOTIDE SEQUENCE [LARGE SCALE GENOMIC DNA]</scope>
    <source>
        <strain evidence="2 3">NBRC 13918</strain>
    </source>
</reference>
<evidence type="ECO:0000313" key="3">
    <source>
        <dbReference type="Proteomes" id="UP000616724"/>
    </source>
</evidence>
<accession>A0A8J3RKP8</accession>
<dbReference type="Proteomes" id="UP000616724">
    <property type="component" value="Unassembled WGS sequence"/>
</dbReference>
<organism evidence="2 3">
    <name type="scientific">Planobispora longispora</name>
    <dbReference type="NCBI Taxonomy" id="28887"/>
    <lineage>
        <taxon>Bacteria</taxon>
        <taxon>Bacillati</taxon>
        <taxon>Actinomycetota</taxon>
        <taxon>Actinomycetes</taxon>
        <taxon>Streptosporangiales</taxon>
        <taxon>Streptosporangiaceae</taxon>
        <taxon>Planobispora</taxon>
    </lineage>
</organism>
<gene>
    <name evidence="2" type="ORF">Plo01_47250</name>
</gene>
<proteinExistence type="predicted"/>
<comment type="caution">
    <text evidence="2">The sequence shown here is derived from an EMBL/GenBank/DDBJ whole genome shotgun (WGS) entry which is preliminary data.</text>
</comment>
<protein>
    <submittedName>
        <fullName evidence="2">Uncharacterized protein</fullName>
    </submittedName>
</protein>
<dbReference type="EMBL" id="BOOH01000038">
    <property type="protein sequence ID" value="GIH78296.1"/>
    <property type="molecule type" value="Genomic_DNA"/>
</dbReference>
<dbReference type="RefSeq" id="WP_203892811.1">
    <property type="nucleotide sequence ID" value="NZ_BOOH01000038.1"/>
</dbReference>
<feature type="region of interest" description="Disordered" evidence="1">
    <location>
        <begin position="1"/>
        <end position="23"/>
    </location>
</feature>
<sequence length="72" mass="7091">MSTVQLPVRIAPQQAGPARSAGHDAVSIAAQGGGRPSAPERGHAGQAVEVEAEVLAVDSRAHRGAGLVSASA</sequence>